<organism evidence="1 2">
    <name type="scientific">Panagrolaimus sp. ES5</name>
    <dbReference type="NCBI Taxonomy" id="591445"/>
    <lineage>
        <taxon>Eukaryota</taxon>
        <taxon>Metazoa</taxon>
        <taxon>Ecdysozoa</taxon>
        <taxon>Nematoda</taxon>
        <taxon>Chromadorea</taxon>
        <taxon>Rhabditida</taxon>
        <taxon>Tylenchina</taxon>
        <taxon>Panagrolaimomorpha</taxon>
        <taxon>Panagrolaimoidea</taxon>
        <taxon>Panagrolaimidae</taxon>
        <taxon>Panagrolaimus</taxon>
    </lineage>
</organism>
<reference evidence="2" key="1">
    <citation type="submission" date="2022-11" db="UniProtKB">
        <authorList>
            <consortium name="WormBaseParasite"/>
        </authorList>
    </citation>
    <scope>IDENTIFICATION</scope>
</reference>
<evidence type="ECO:0000313" key="1">
    <source>
        <dbReference type="Proteomes" id="UP000887579"/>
    </source>
</evidence>
<name>A0AC34GUA4_9BILA</name>
<protein>
    <submittedName>
        <fullName evidence="2">Uncharacterized protein</fullName>
    </submittedName>
</protein>
<accession>A0AC34GUA4</accession>
<evidence type="ECO:0000313" key="2">
    <source>
        <dbReference type="WBParaSite" id="ES5_v2.g849.t1"/>
    </source>
</evidence>
<dbReference type="Proteomes" id="UP000887579">
    <property type="component" value="Unplaced"/>
</dbReference>
<proteinExistence type="predicted"/>
<dbReference type="WBParaSite" id="ES5_v2.g849.t1">
    <property type="protein sequence ID" value="ES5_v2.g849.t1"/>
    <property type="gene ID" value="ES5_v2.g849"/>
</dbReference>
<sequence length="404" mass="45802">MFQGFANWILESVIGFERVDNLQVFADLYNESHNILDWNLVKEYLASQPTLLCACILFAFIILASTAALGAFCICYALGTCSAKRYLVTHNYPPSIRWFMALLMTFLGLYIIMAACSLSMIWAASTLGSRFSSELEHPQINHNFNGSETDRHVVINLDSVLIDENAPESTESNETLQLLRFKDIRELGYEFKPLETDSSFSWQAVTLWILASIYSFASLAIGILVAMGSFPYLKNVHPSNRSAISNYTGQWVIHSAVGLAVISPIAFFISGIFLVYTHIYEMICPLIQTLTQNHNMENYINMHFSSFDSYNLGPFLNDLLVERMENNDAICHTFVMPIEKLWAGAFIAALVSIPLVVVLLLLSKYFLKMNTKFYWSQQETYSTIPDSKKVNPLPIVEPVFRPKY</sequence>